<keyword evidence="2 9" id="KW-0813">Transport</keyword>
<dbReference type="InterPro" id="IPR001901">
    <property type="entry name" value="Translocase_SecE/Sec61-g"/>
</dbReference>
<keyword evidence="5 9" id="KW-0653">Protein transport</keyword>
<evidence type="ECO:0000256" key="5">
    <source>
        <dbReference type="ARBA" id="ARBA00022927"/>
    </source>
</evidence>
<evidence type="ECO:0000256" key="4">
    <source>
        <dbReference type="ARBA" id="ARBA00022692"/>
    </source>
</evidence>
<accession>A0A345ZB40</accession>
<gene>
    <name evidence="9" type="primary">secE</name>
    <name evidence="10" type="ORF">C0J27_01960</name>
</gene>
<dbReference type="PANTHER" id="PTHR33910">
    <property type="entry name" value="PROTEIN TRANSLOCASE SUBUNIT SECE"/>
    <property type="match status" value="1"/>
</dbReference>
<dbReference type="Gene3D" id="1.20.5.1030">
    <property type="entry name" value="Preprotein translocase secy subunit"/>
    <property type="match status" value="1"/>
</dbReference>
<name>A0A345ZB40_9BACT</name>
<comment type="similarity">
    <text evidence="9">Belongs to the SecE/SEC61-gamma family.</text>
</comment>
<dbReference type="GO" id="GO:0005886">
    <property type="term" value="C:plasma membrane"/>
    <property type="evidence" value="ECO:0007669"/>
    <property type="project" value="UniProtKB-SubCell"/>
</dbReference>
<comment type="function">
    <text evidence="9">Essential subunit of the Sec protein translocation channel SecYEG. Clamps together the 2 halves of SecY. May contact the channel plug during translocation.</text>
</comment>
<dbReference type="EMBL" id="CP025544">
    <property type="protein sequence ID" value="AXK60507.1"/>
    <property type="molecule type" value="Genomic_DNA"/>
</dbReference>
<dbReference type="RefSeq" id="WP_115585522.1">
    <property type="nucleotide sequence ID" value="NZ_CP025544.1"/>
</dbReference>
<dbReference type="OrthoDB" id="9806365at2"/>
<evidence type="ECO:0000256" key="1">
    <source>
        <dbReference type="ARBA" id="ARBA00004370"/>
    </source>
</evidence>
<keyword evidence="4 9" id="KW-0812">Transmembrane</keyword>
<sequence length="67" mass="7555">MKNVGTFFKEVKVELSKIVWPSREEFIGATVVALIVILAFTLFLSVINYLFHIGALKVLSALVFNIR</sequence>
<evidence type="ECO:0000313" key="11">
    <source>
        <dbReference type="Proteomes" id="UP000254834"/>
    </source>
</evidence>
<dbReference type="InterPro" id="IPR005807">
    <property type="entry name" value="SecE_bac"/>
</dbReference>
<dbReference type="AlphaFoldDB" id="A0A345ZB40"/>
<dbReference type="GO" id="GO:0009306">
    <property type="term" value="P:protein secretion"/>
    <property type="evidence" value="ECO:0007669"/>
    <property type="project" value="UniProtKB-UniRule"/>
</dbReference>
<evidence type="ECO:0000256" key="6">
    <source>
        <dbReference type="ARBA" id="ARBA00022989"/>
    </source>
</evidence>
<evidence type="ECO:0000256" key="2">
    <source>
        <dbReference type="ARBA" id="ARBA00022448"/>
    </source>
</evidence>
<keyword evidence="8 9" id="KW-0472">Membrane</keyword>
<dbReference type="Pfam" id="PF00584">
    <property type="entry name" value="SecE"/>
    <property type="match status" value="1"/>
</dbReference>
<dbReference type="Proteomes" id="UP000254834">
    <property type="component" value="Chromosome"/>
</dbReference>
<dbReference type="GO" id="GO:0006605">
    <property type="term" value="P:protein targeting"/>
    <property type="evidence" value="ECO:0007669"/>
    <property type="project" value="UniProtKB-UniRule"/>
</dbReference>
<keyword evidence="11" id="KW-1185">Reference proteome</keyword>
<protein>
    <recommendedName>
        <fullName evidence="9">Protein translocase subunit SecE</fullName>
    </recommendedName>
</protein>
<feature type="transmembrane region" description="Helical" evidence="9">
    <location>
        <begin position="26"/>
        <end position="51"/>
    </location>
</feature>
<organism evidence="10 11">
    <name type="scientific">Candidatus Chromulinivorax destructor</name>
    <dbReference type="NCBI Taxonomy" id="2066483"/>
    <lineage>
        <taxon>Bacteria</taxon>
        <taxon>Candidatus Babelota</taxon>
        <taxon>Candidatus Babeliae</taxon>
        <taxon>Candidatus Babeliales</taxon>
        <taxon>Candidatus Chromulinivoraceae</taxon>
        <taxon>Candidatus Chromulinivorax</taxon>
    </lineage>
</organism>
<evidence type="ECO:0000256" key="9">
    <source>
        <dbReference type="HAMAP-Rule" id="MF_00422"/>
    </source>
</evidence>
<reference evidence="10 11" key="1">
    <citation type="submission" date="2017-12" db="EMBL/GenBank/DDBJ databases">
        <title>Chromulinavorax destructans is a abundant pathogen of dominant heterotrophic picoflagllates.</title>
        <authorList>
            <person name="Deeg C.M."/>
            <person name="Zimmer M."/>
            <person name="Suttle C.A."/>
        </authorList>
    </citation>
    <scope>NUCLEOTIDE SEQUENCE [LARGE SCALE GENOMIC DNA]</scope>
    <source>
        <strain evidence="10 11">SeV1</strain>
    </source>
</reference>
<dbReference type="KEGG" id="cdes:C0J27_01960"/>
<evidence type="ECO:0000256" key="8">
    <source>
        <dbReference type="ARBA" id="ARBA00023136"/>
    </source>
</evidence>
<dbReference type="GO" id="GO:0008320">
    <property type="term" value="F:protein transmembrane transporter activity"/>
    <property type="evidence" value="ECO:0007669"/>
    <property type="project" value="UniProtKB-UniRule"/>
</dbReference>
<comment type="subunit">
    <text evidence="9">Component of the Sec protein translocase complex. Heterotrimer consisting of SecY, SecE and SecG subunits. The heterotrimers can form oligomers, although 1 heterotrimer is thought to be able to translocate proteins. Interacts with the ribosome. Interacts with SecDF, and other proteins may be involved. Interacts with SecA.</text>
</comment>
<keyword evidence="3 9" id="KW-1003">Cell membrane</keyword>
<proteinExistence type="inferred from homology"/>
<keyword evidence="7 9" id="KW-0811">Translocation</keyword>
<comment type="subcellular location">
    <subcellularLocation>
        <location evidence="9">Cell membrane</location>
        <topology evidence="9">Single-pass membrane protein</topology>
    </subcellularLocation>
    <subcellularLocation>
        <location evidence="1">Membrane</location>
    </subcellularLocation>
</comment>
<dbReference type="GO" id="GO:0065002">
    <property type="term" value="P:intracellular protein transmembrane transport"/>
    <property type="evidence" value="ECO:0007669"/>
    <property type="project" value="UniProtKB-UniRule"/>
</dbReference>
<keyword evidence="6 9" id="KW-1133">Transmembrane helix</keyword>
<dbReference type="NCBIfam" id="TIGR00964">
    <property type="entry name" value="secE_bact"/>
    <property type="match status" value="1"/>
</dbReference>
<dbReference type="InterPro" id="IPR038379">
    <property type="entry name" value="SecE_sf"/>
</dbReference>
<dbReference type="PANTHER" id="PTHR33910:SF1">
    <property type="entry name" value="PROTEIN TRANSLOCASE SUBUNIT SECE"/>
    <property type="match status" value="1"/>
</dbReference>
<evidence type="ECO:0000256" key="7">
    <source>
        <dbReference type="ARBA" id="ARBA00023010"/>
    </source>
</evidence>
<evidence type="ECO:0000256" key="3">
    <source>
        <dbReference type="ARBA" id="ARBA00022475"/>
    </source>
</evidence>
<dbReference type="HAMAP" id="MF_00422">
    <property type="entry name" value="SecE"/>
    <property type="match status" value="1"/>
</dbReference>
<dbReference type="GO" id="GO:0043952">
    <property type="term" value="P:protein transport by the Sec complex"/>
    <property type="evidence" value="ECO:0007669"/>
    <property type="project" value="UniProtKB-UniRule"/>
</dbReference>
<evidence type="ECO:0000313" key="10">
    <source>
        <dbReference type="EMBL" id="AXK60507.1"/>
    </source>
</evidence>